<feature type="domain" description="F-box/LRR-repeat protein 15/At3g58940/PEG3-like LRR" evidence="2">
    <location>
        <begin position="105"/>
        <end position="283"/>
    </location>
</feature>
<reference evidence="3 4" key="1">
    <citation type="journal article" date="2019" name="Sci. Rep.">
        <title>A high-quality genome of Eragrostis curvula grass provides insights into Poaceae evolution and supports new strategies to enhance forage quality.</title>
        <authorList>
            <person name="Carballo J."/>
            <person name="Santos B.A.C.M."/>
            <person name="Zappacosta D."/>
            <person name="Garbus I."/>
            <person name="Selva J.P."/>
            <person name="Gallo C.A."/>
            <person name="Diaz A."/>
            <person name="Albertini E."/>
            <person name="Caccamo M."/>
            <person name="Echenique V."/>
        </authorList>
    </citation>
    <scope>NUCLEOTIDE SEQUENCE [LARGE SCALE GENOMIC DNA]</scope>
    <source>
        <strain evidence="4">cv. Victoria</strain>
        <tissue evidence="3">Leaf</tissue>
    </source>
</reference>
<name>A0A5J9TUT4_9POAL</name>
<dbReference type="Pfam" id="PF24758">
    <property type="entry name" value="LRR_At5g56370"/>
    <property type="match status" value="1"/>
</dbReference>
<gene>
    <name evidence="3" type="ORF">EJB05_37889</name>
</gene>
<dbReference type="InterPro" id="IPR055411">
    <property type="entry name" value="LRR_FXL15/At3g58940/PEG3-like"/>
</dbReference>
<feature type="compositionally biased region" description="Low complexity" evidence="1">
    <location>
        <begin position="582"/>
        <end position="602"/>
    </location>
</feature>
<proteinExistence type="predicted"/>
<dbReference type="OrthoDB" id="683431at2759"/>
<dbReference type="EMBL" id="RWGY01000031">
    <property type="protein sequence ID" value="TVU14421.1"/>
    <property type="molecule type" value="Genomic_DNA"/>
</dbReference>
<evidence type="ECO:0000259" key="2">
    <source>
        <dbReference type="Pfam" id="PF24758"/>
    </source>
</evidence>
<dbReference type="AlphaFoldDB" id="A0A5J9TUT4"/>
<dbReference type="Gene3D" id="3.80.10.10">
    <property type="entry name" value="Ribonuclease Inhibitor"/>
    <property type="match status" value="1"/>
</dbReference>
<sequence length="602" mass="67531">MDKFYRRIKQWHDFQKFADKLTLQEASSLPLDTFRLRTSSLPLDTFRLRVSCADFVAAHRWILRALERRPAAFHLCSYNDDSLADDRKPSPRFFPDVFLHHHAGAYTRRLRTMFLSGLSLSSYFMDAVTAESPVLEDVHLRHCNNGFHRIISGSLKKLSMNNCRSLYGEEYKQLVLAVPRMVSLHINDHPPPIVSASEMRSLVSASLAHQAGDLGVLCSLCHARRLDLSGFSTTALLVKDPEPEDKLMFTNLRTLVLKSCELGAECQVVRRFLRNSPRLETLTLQDCTLSRGSWGKGRKKTSSKQGHLVDEVAKVLGEISKEAVYYQIVRATRSLFVAFCILLSSESEQGLASALVQCPTQDREDKRTCPSRIRNRKQDRHHNFIYLTRSKKQRCLAESIANGAPSLRRPPRPAERADGPRPGGERPAAPHLPGGGADERAVAAVAAPVARRACLDLDQFETAAGWAAFEDVADRLTLLHDASSPLLDTFRLSVGRPAFERARRWIRRALQRAPAAFDLHLIGRREYEGFPLDEWPRFPDSLVESPDADAFRVRLTTLHISGLRLSEEFGLALAVDSRPWNTSSSKTASTTSTGSPAARSRN</sequence>
<dbReference type="SUPFAM" id="SSF52047">
    <property type="entry name" value="RNI-like"/>
    <property type="match status" value="1"/>
</dbReference>
<protein>
    <recommendedName>
        <fullName evidence="2">F-box/LRR-repeat protein 15/At3g58940/PEG3-like LRR domain-containing protein</fullName>
    </recommendedName>
</protein>
<dbReference type="PANTHER" id="PTHR34223:SF99">
    <property type="entry name" value="OS04G0440200 PROTEIN"/>
    <property type="match status" value="1"/>
</dbReference>
<dbReference type="Gramene" id="TVU14421">
    <property type="protein sequence ID" value="TVU14421"/>
    <property type="gene ID" value="EJB05_37889"/>
</dbReference>
<organism evidence="3 4">
    <name type="scientific">Eragrostis curvula</name>
    <name type="common">weeping love grass</name>
    <dbReference type="NCBI Taxonomy" id="38414"/>
    <lineage>
        <taxon>Eukaryota</taxon>
        <taxon>Viridiplantae</taxon>
        <taxon>Streptophyta</taxon>
        <taxon>Embryophyta</taxon>
        <taxon>Tracheophyta</taxon>
        <taxon>Spermatophyta</taxon>
        <taxon>Magnoliopsida</taxon>
        <taxon>Liliopsida</taxon>
        <taxon>Poales</taxon>
        <taxon>Poaceae</taxon>
        <taxon>PACMAD clade</taxon>
        <taxon>Chloridoideae</taxon>
        <taxon>Eragrostideae</taxon>
        <taxon>Eragrostidinae</taxon>
        <taxon>Eragrostis</taxon>
    </lineage>
</organism>
<dbReference type="PANTHER" id="PTHR34223">
    <property type="entry name" value="OS11G0201299 PROTEIN"/>
    <property type="match status" value="1"/>
</dbReference>
<feature type="region of interest" description="Disordered" evidence="1">
    <location>
        <begin position="577"/>
        <end position="602"/>
    </location>
</feature>
<evidence type="ECO:0000313" key="3">
    <source>
        <dbReference type="EMBL" id="TVU14421.1"/>
    </source>
</evidence>
<evidence type="ECO:0000313" key="4">
    <source>
        <dbReference type="Proteomes" id="UP000324897"/>
    </source>
</evidence>
<accession>A0A5J9TUT4</accession>
<comment type="caution">
    <text evidence="3">The sequence shown here is derived from an EMBL/GenBank/DDBJ whole genome shotgun (WGS) entry which is preliminary data.</text>
</comment>
<dbReference type="InterPro" id="IPR053197">
    <property type="entry name" value="F-box_SCFL_complex_component"/>
</dbReference>
<feature type="non-terminal residue" evidence="3">
    <location>
        <position position="1"/>
    </location>
</feature>
<dbReference type="InterPro" id="IPR032675">
    <property type="entry name" value="LRR_dom_sf"/>
</dbReference>
<feature type="region of interest" description="Disordered" evidence="1">
    <location>
        <begin position="401"/>
        <end position="436"/>
    </location>
</feature>
<keyword evidence="4" id="KW-1185">Reference proteome</keyword>
<dbReference type="Proteomes" id="UP000324897">
    <property type="component" value="Unassembled WGS sequence"/>
</dbReference>
<evidence type="ECO:0000256" key="1">
    <source>
        <dbReference type="SAM" id="MobiDB-lite"/>
    </source>
</evidence>